<reference evidence="2" key="2">
    <citation type="submission" date="2021-02" db="EMBL/GenBank/DDBJ databases">
        <authorList>
            <person name="Kimball J.A."/>
            <person name="Haas M.W."/>
            <person name="Macchietto M."/>
            <person name="Kono T."/>
            <person name="Duquette J."/>
            <person name="Shao M."/>
        </authorList>
    </citation>
    <scope>NUCLEOTIDE SEQUENCE</scope>
    <source>
        <tissue evidence="2">Fresh leaf tissue</tissue>
    </source>
</reference>
<keyword evidence="3" id="KW-1185">Reference proteome</keyword>
<gene>
    <name evidence="2" type="ORF">GUJ93_ZPchr0007g4229</name>
</gene>
<dbReference type="GO" id="GO:0016881">
    <property type="term" value="F:acid-amino acid ligase activity"/>
    <property type="evidence" value="ECO:0007669"/>
    <property type="project" value="TreeGrafter"/>
</dbReference>
<organism evidence="2 3">
    <name type="scientific">Zizania palustris</name>
    <name type="common">Northern wild rice</name>
    <dbReference type="NCBI Taxonomy" id="103762"/>
    <lineage>
        <taxon>Eukaryota</taxon>
        <taxon>Viridiplantae</taxon>
        <taxon>Streptophyta</taxon>
        <taxon>Embryophyta</taxon>
        <taxon>Tracheophyta</taxon>
        <taxon>Spermatophyta</taxon>
        <taxon>Magnoliopsida</taxon>
        <taxon>Liliopsida</taxon>
        <taxon>Poales</taxon>
        <taxon>Poaceae</taxon>
        <taxon>BOP clade</taxon>
        <taxon>Oryzoideae</taxon>
        <taxon>Oryzeae</taxon>
        <taxon>Zizaniinae</taxon>
        <taxon>Zizania</taxon>
    </lineage>
</organism>
<dbReference type="InterPro" id="IPR004993">
    <property type="entry name" value="GH3"/>
</dbReference>
<dbReference type="PANTHER" id="PTHR31901:SF38">
    <property type="entry name" value="INDOLE-3-ACETIC ACID-AMIDO SYNTHETASE GH3.2-RELATED"/>
    <property type="match status" value="1"/>
</dbReference>
<evidence type="ECO:0000259" key="1">
    <source>
        <dbReference type="Pfam" id="PF23572"/>
    </source>
</evidence>
<dbReference type="AlphaFoldDB" id="A0A8J5W481"/>
<sequence length="70" mass="7538">MEEALNAVYRQGRNGEAIGHGEAIRPLEIQVVRAGTFEEVMDYAISRGASINQYKAPRCVSFSPILGGAA</sequence>
<dbReference type="OrthoDB" id="688380at2759"/>
<proteinExistence type="predicted"/>
<accession>A0A8J5W481</accession>
<protein>
    <recommendedName>
        <fullName evidence="1">GH3 C-terminal domain-containing protein</fullName>
    </recommendedName>
</protein>
<dbReference type="PANTHER" id="PTHR31901">
    <property type="entry name" value="GH3 DOMAIN-CONTAINING PROTEIN"/>
    <property type="match status" value="1"/>
</dbReference>
<dbReference type="Pfam" id="PF23572">
    <property type="entry name" value="GH3_C"/>
    <property type="match status" value="1"/>
</dbReference>
<name>A0A8J5W481_ZIZPA</name>
<comment type="caution">
    <text evidence="2">The sequence shown here is derived from an EMBL/GenBank/DDBJ whole genome shotgun (WGS) entry which is preliminary data.</text>
</comment>
<feature type="domain" description="GH3 C-terminal" evidence="1">
    <location>
        <begin position="1"/>
        <end position="62"/>
    </location>
</feature>
<reference evidence="2" key="1">
    <citation type="journal article" date="2021" name="bioRxiv">
        <title>Whole Genome Assembly and Annotation of Northern Wild Rice, Zizania palustris L., Supports a Whole Genome Duplication in the Zizania Genus.</title>
        <authorList>
            <person name="Haas M."/>
            <person name="Kono T."/>
            <person name="Macchietto M."/>
            <person name="Millas R."/>
            <person name="McGilp L."/>
            <person name="Shao M."/>
            <person name="Duquette J."/>
            <person name="Hirsch C.N."/>
            <person name="Kimball J."/>
        </authorList>
    </citation>
    <scope>NUCLEOTIDE SEQUENCE</scope>
    <source>
        <tissue evidence="2">Fresh leaf tissue</tissue>
    </source>
</reference>
<evidence type="ECO:0000313" key="2">
    <source>
        <dbReference type="EMBL" id="KAG8077868.1"/>
    </source>
</evidence>
<dbReference type="Proteomes" id="UP000729402">
    <property type="component" value="Unassembled WGS sequence"/>
</dbReference>
<dbReference type="EMBL" id="JAAALK010000282">
    <property type="protein sequence ID" value="KAG8077868.1"/>
    <property type="molecule type" value="Genomic_DNA"/>
</dbReference>
<dbReference type="GO" id="GO:0005737">
    <property type="term" value="C:cytoplasm"/>
    <property type="evidence" value="ECO:0007669"/>
    <property type="project" value="TreeGrafter"/>
</dbReference>
<dbReference type="InterPro" id="IPR055378">
    <property type="entry name" value="GH3_C"/>
</dbReference>
<evidence type="ECO:0000313" key="3">
    <source>
        <dbReference type="Proteomes" id="UP000729402"/>
    </source>
</evidence>